<feature type="compositionally biased region" description="Basic residues" evidence="4">
    <location>
        <begin position="1"/>
        <end position="15"/>
    </location>
</feature>
<dbReference type="AlphaFoldDB" id="A0A913YXY3"/>
<sequence>MEKSKFTKNKAKKVTAAKQALHDENKRPKKKRRILQYSRQSKDDDGGVDMTQLREELKKKNKEIEKLQAQVENLLQEQKSQEKNFDILFSGLKRGQFSYGNLKEQPSKVFDLSGFSIEEFDCLYHCVQPFVHLICYPDCKTDGLLTNNRKLDLKTELMTFFTVSRHSLHLSVMAWMVQGSEATISRCFCGWAVFLSTLFDCLDLRPLPGFVQAFLPKVFEDAGFAETEVLGDATESWIAQSENFEVNNITFSNYKNHTTGKTPVWIYPHGGLLCCSDTYPGTISDKDITEQCGVLDNVNKGKVVLTDKGFAEVCLKKGVLHNRPPMKFSDQYNQSEISVNFDIATLRVYNENYIGRMRDWTILNSCWPMTRIDLLGHCFKVFAHVVNILKTPVGPKESS</sequence>
<proteinExistence type="predicted"/>
<evidence type="ECO:0000256" key="2">
    <source>
        <dbReference type="ARBA" id="ARBA00022723"/>
    </source>
</evidence>
<accession>A0A913YXY3</accession>
<evidence type="ECO:0000259" key="5">
    <source>
        <dbReference type="Pfam" id="PF13359"/>
    </source>
</evidence>
<evidence type="ECO:0000313" key="6">
    <source>
        <dbReference type="EnsemblMetazoa" id="XP_028518951.1"/>
    </source>
</evidence>
<keyword evidence="2" id="KW-0479">Metal-binding</keyword>
<reference evidence="6" key="1">
    <citation type="submission" date="2022-11" db="UniProtKB">
        <authorList>
            <consortium name="EnsemblMetazoa"/>
        </authorList>
    </citation>
    <scope>IDENTIFICATION</scope>
</reference>
<feature type="domain" description="DDE Tnp4" evidence="5">
    <location>
        <begin position="232"/>
        <end position="387"/>
    </location>
</feature>
<dbReference type="GeneID" id="110252056"/>
<dbReference type="Pfam" id="PF13359">
    <property type="entry name" value="DDE_Tnp_4"/>
    <property type="match status" value="1"/>
</dbReference>
<dbReference type="PANTHER" id="PTHR23080:SF133">
    <property type="entry name" value="SI:CH211-262I1.5-RELATED"/>
    <property type="match status" value="1"/>
</dbReference>
<evidence type="ECO:0000256" key="1">
    <source>
        <dbReference type="ARBA" id="ARBA00001968"/>
    </source>
</evidence>
<feature type="coiled-coil region" evidence="3">
    <location>
        <begin position="50"/>
        <end position="84"/>
    </location>
</feature>
<organism evidence="6 7">
    <name type="scientific">Exaiptasia diaphana</name>
    <name type="common">Tropical sea anemone</name>
    <name type="synonym">Aiptasia pulchella</name>
    <dbReference type="NCBI Taxonomy" id="2652724"/>
    <lineage>
        <taxon>Eukaryota</taxon>
        <taxon>Metazoa</taxon>
        <taxon>Cnidaria</taxon>
        <taxon>Anthozoa</taxon>
        <taxon>Hexacorallia</taxon>
        <taxon>Actiniaria</taxon>
        <taxon>Aiptasiidae</taxon>
        <taxon>Exaiptasia</taxon>
    </lineage>
</organism>
<dbReference type="KEGG" id="epa:110252056"/>
<evidence type="ECO:0000256" key="4">
    <source>
        <dbReference type="SAM" id="MobiDB-lite"/>
    </source>
</evidence>
<dbReference type="PANTHER" id="PTHR23080">
    <property type="entry name" value="THAP DOMAIN PROTEIN"/>
    <property type="match status" value="1"/>
</dbReference>
<dbReference type="InterPro" id="IPR027806">
    <property type="entry name" value="HARBI1_dom"/>
</dbReference>
<dbReference type="RefSeq" id="XP_028518951.1">
    <property type="nucleotide sequence ID" value="XM_028663150.1"/>
</dbReference>
<dbReference type="EnsemblMetazoa" id="XM_028663150.1">
    <property type="protein sequence ID" value="XP_028518951.1"/>
    <property type="gene ID" value="LOC110252056"/>
</dbReference>
<evidence type="ECO:0000256" key="3">
    <source>
        <dbReference type="SAM" id="Coils"/>
    </source>
</evidence>
<keyword evidence="3" id="KW-0175">Coiled coil</keyword>
<evidence type="ECO:0000313" key="7">
    <source>
        <dbReference type="Proteomes" id="UP000887567"/>
    </source>
</evidence>
<dbReference type="GO" id="GO:0046872">
    <property type="term" value="F:metal ion binding"/>
    <property type="evidence" value="ECO:0007669"/>
    <property type="project" value="UniProtKB-KW"/>
</dbReference>
<dbReference type="Proteomes" id="UP000887567">
    <property type="component" value="Unplaced"/>
</dbReference>
<comment type="cofactor">
    <cofactor evidence="1">
        <name>a divalent metal cation</name>
        <dbReference type="ChEBI" id="CHEBI:60240"/>
    </cofactor>
</comment>
<protein>
    <recommendedName>
        <fullName evidence="5">DDE Tnp4 domain-containing protein</fullName>
    </recommendedName>
</protein>
<feature type="region of interest" description="Disordered" evidence="4">
    <location>
        <begin position="1"/>
        <end position="49"/>
    </location>
</feature>
<dbReference type="OrthoDB" id="5986349at2759"/>
<keyword evidence="7" id="KW-1185">Reference proteome</keyword>
<name>A0A913YXY3_EXADI</name>